<protein>
    <recommendedName>
        <fullName evidence="3">Lipoprotein</fullName>
    </recommendedName>
</protein>
<keyword evidence="2" id="KW-1185">Reference proteome</keyword>
<dbReference type="EMBL" id="AOHZ01000040">
    <property type="protein sequence ID" value="ELY57700.1"/>
    <property type="molecule type" value="Genomic_DNA"/>
</dbReference>
<reference evidence="1 2" key="1">
    <citation type="journal article" date="2014" name="PLoS Genet.">
        <title>Phylogenetically driven sequencing of extremely halophilic archaea reveals strategies for static and dynamic osmo-response.</title>
        <authorList>
            <person name="Becker E.A."/>
            <person name="Seitzer P.M."/>
            <person name="Tritt A."/>
            <person name="Larsen D."/>
            <person name="Krusor M."/>
            <person name="Yao A.I."/>
            <person name="Wu D."/>
            <person name="Madern D."/>
            <person name="Eisen J.A."/>
            <person name="Darling A.E."/>
            <person name="Facciotti M.T."/>
        </authorList>
    </citation>
    <scope>NUCLEOTIDE SEQUENCE [LARGE SCALE GENOMIC DNA]</scope>
    <source>
        <strain evidence="1 2">JCM 12255</strain>
    </source>
</reference>
<dbReference type="InterPro" id="IPR045396">
    <property type="entry name" value="DUF6517"/>
</dbReference>
<dbReference type="PROSITE" id="PS51318">
    <property type="entry name" value="TAT"/>
    <property type="match status" value="1"/>
</dbReference>
<name>L9X7J7_9EURY</name>
<dbReference type="OrthoDB" id="205286at2157"/>
<dbReference type="Proteomes" id="UP000011602">
    <property type="component" value="Unassembled WGS sequence"/>
</dbReference>
<evidence type="ECO:0000313" key="2">
    <source>
        <dbReference type="Proteomes" id="UP000011602"/>
    </source>
</evidence>
<evidence type="ECO:0008006" key="3">
    <source>
        <dbReference type="Google" id="ProtNLM"/>
    </source>
</evidence>
<dbReference type="RefSeq" id="WP_007258783.1">
    <property type="nucleotide sequence ID" value="NZ_AOHZ01000040.1"/>
</dbReference>
<dbReference type="PATRIC" id="fig|1227499.3.peg.1489"/>
<dbReference type="Pfam" id="PF20127">
    <property type="entry name" value="DUF6517"/>
    <property type="match status" value="1"/>
</dbReference>
<proteinExistence type="predicted"/>
<comment type="caution">
    <text evidence="1">The sequence shown here is derived from an EMBL/GenBank/DDBJ whole genome shotgun (WGS) entry which is preliminary data.</text>
</comment>
<evidence type="ECO:0000313" key="1">
    <source>
        <dbReference type="EMBL" id="ELY57700.1"/>
    </source>
</evidence>
<dbReference type="InterPro" id="IPR006311">
    <property type="entry name" value="TAT_signal"/>
</dbReference>
<sequence>MTTSRRTFLAGGAAGALALTAGCVDFVTGSGPLELEAERAAPTDAALEETEYAEYELTQETIEESVDVGVERDVSATVWLSSYAKEIEYRGRVHDGCFFAAVSIPDVSVAGYSVNPVEEMSNEELLEEFRGELDGEYGDLDDLSHEDEFGLEILDEGRTVDVFEGETELEGAPVEVELLVSSFTHEDDILVLFGSYPAPFAGESANVEELLESVEHPV</sequence>
<dbReference type="PROSITE" id="PS51257">
    <property type="entry name" value="PROKAR_LIPOPROTEIN"/>
    <property type="match status" value="1"/>
</dbReference>
<organism evidence="1 2">
    <name type="scientific">Natronolimnohabitans innermongolicus JCM 12255</name>
    <dbReference type="NCBI Taxonomy" id="1227499"/>
    <lineage>
        <taxon>Archaea</taxon>
        <taxon>Methanobacteriati</taxon>
        <taxon>Methanobacteriota</taxon>
        <taxon>Stenosarchaea group</taxon>
        <taxon>Halobacteria</taxon>
        <taxon>Halobacteriales</taxon>
        <taxon>Natrialbaceae</taxon>
        <taxon>Natronolimnohabitans</taxon>
    </lineage>
</organism>
<gene>
    <name evidence="1" type="ORF">C493_07409</name>
</gene>
<dbReference type="eggNOG" id="arCOG06262">
    <property type="taxonomic scope" value="Archaea"/>
</dbReference>
<dbReference type="AlphaFoldDB" id="L9X7J7"/>
<accession>L9X7J7</accession>